<comment type="caution">
    <text evidence="2">The sequence shown here is derived from an EMBL/GenBank/DDBJ whole genome shotgun (WGS) entry which is preliminary data.</text>
</comment>
<accession>A0AAW9NFX5</accession>
<keyword evidence="3" id="KW-1185">Reference proteome</keyword>
<dbReference type="Proteomes" id="UP001344888">
    <property type="component" value="Unassembled WGS sequence"/>
</dbReference>
<proteinExistence type="predicted"/>
<protein>
    <submittedName>
        <fullName evidence="2">Glucosamine 6-phosphate synthetase</fullName>
    </submittedName>
</protein>
<keyword evidence="1" id="KW-0812">Transmembrane</keyword>
<organism evidence="2 3">
    <name type="scientific">Metasolibacillus meyeri</name>
    <dbReference type="NCBI Taxonomy" id="1071052"/>
    <lineage>
        <taxon>Bacteria</taxon>
        <taxon>Bacillati</taxon>
        <taxon>Bacillota</taxon>
        <taxon>Bacilli</taxon>
        <taxon>Bacillales</taxon>
        <taxon>Caryophanaceae</taxon>
        <taxon>Metasolibacillus</taxon>
    </lineage>
</organism>
<keyword evidence="1" id="KW-0472">Membrane</keyword>
<keyword evidence="1" id="KW-1133">Transmembrane helix</keyword>
<dbReference type="AlphaFoldDB" id="A0AAW9NFX5"/>
<evidence type="ECO:0000313" key="3">
    <source>
        <dbReference type="Proteomes" id="UP001344888"/>
    </source>
</evidence>
<evidence type="ECO:0000256" key="1">
    <source>
        <dbReference type="SAM" id="Phobius"/>
    </source>
</evidence>
<dbReference type="RefSeq" id="WP_326121823.1">
    <property type="nucleotide sequence ID" value="NZ_JARSFG010000003.1"/>
</dbReference>
<gene>
    <name evidence="2" type="ORF">P9B03_03150</name>
</gene>
<reference evidence="2 3" key="1">
    <citation type="submission" date="2023-03" db="EMBL/GenBank/DDBJ databases">
        <title>Bacillus Genome Sequencing.</title>
        <authorList>
            <person name="Dunlap C."/>
        </authorList>
    </citation>
    <scope>NUCLEOTIDE SEQUENCE [LARGE SCALE GENOMIC DNA]</scope>
    <source>
        <strain evidence="2 3">B-59205</strain>
    </source>
</reference>
<name>A0AAW9NFX5_9BACL</name>
<evidence type="ECO:0000313" key="2">
    <source>
        <dbReference type="EMBL" id="MEC1177469.1"/>
    </source>
</evidence>
<feature type="transmembrane region" description="Helical" evidence="1">
    <location>
        <begin position="7"/>
        <end position="25"/>
    </location>
</feature>
<sequence>MKFGKRTIFWLVPLCILGAFVYFYGPKDDITNNQYIDEMKQTSLSETNATTAEDLFAHYCDDGKWIFFKTQREQAVVEFKGKCTINNESQSINLQFLIDNEGGNYKLGALLVNNSQQTPEERTYFIEQLYENL</sequence>
<dbReference type="EMBL" id="JARSFG010000003">
    <property type="protein sequence ID" value="MEC1177469.1"/>
    <property type="molecule type" value="Genomic_DNA"/>
</dbReference>